<evidence type="ECO:0000313" key="2">
    <source>
        <dbReference type="Proteomes" id="UP001358586"/>
    </source>
</evidence>
<comment type="caution">
    <text evidence="1">The sequence shown here is derived from an EMBL/GenBank/DDBJ whole genome shotgun (WGS) entry which is preliminary data.</text>
</comment>
<gene>
    <name evidence="1" type="ORF">PVK06_026554</name>
</gene>
<reference evidence="1 2" key="1">
    <citation type="submission" date="2023-03" db="EMBL/GenBank/DDBJ databases">
        <title>WGS of Gossypium arboreum.</title>
        <authorList>
            <person name="Yu D."/>
        </authorList>
    </citation>
    <scope>NUCLEOTIDE SEQUENCE [LARGE SCALE GENOMIC DNA]</scope>
    <source>
        <tissue evidence="1">Leaf</tissue>
    </source>
</reference>
<name>A0ABR0NY06_GOSAR</name>
<protein>
    <submittedName>
        <fullName evidence="1">Uncharacterized protein</fullName>
    </submittedName>
</protein>
<sequence>MDYIWSGDELDYNADIYEEAVYEDRDIQENQRLLMLELSQLQGETPVLSQDDNDHIGIPLEKYQEEFAEQNKVTLAVPVDEPKMAILCIALALNKAP</sequence>
<accession>A0ABR0NY06</accession>
<proteinExistence type="predicted"/>
<dbReference type="EMBL" id="JARKNE010000008">
    <property type="protein sequence ID" value="KAK5811230.1"/>
    <property type="molecule type" value="Genomic_DNA"/>
</dbReference>
<keyword evidence="2" id="KW-1185">Reference proteome</keyword>
<organism evidence="1 2">
    <name type="scientific">Gossypium arboreum</name>
    <name type="common">Tree cotton</name>
    <name type="synonym">Gossypium nanking</name>
    <dbReference type="NCBI Taxonomy" id="29729"/>
    <lineage>
        <taxon>Eukaryota</taxon>
        <taxon>Viridiplantae</taxon>
        <taxon>Streptophyta</taxon>
        <taxon>Embryophyta</taxon>
        <taxon>Tracheophyta</taxon>
        <taxon>Spermatophyta</taxon>
        <taxon>Magnoliopsida</taxon>
        <taxon>eudicotyledons</taxon>
        <taxon>Gunneridae</taxon>
        <taxon>Pentapetalae</taxon>
        <taxon>rosids</taxon>
        <taxon>malvids</taxon>
        <taxon>Malvales</taxon>
        <taxon>Malvaceae</taxon>
        <taxon>Malvoideae</taxon>
        <taxon>Gossypium</taxon>
    </lineage>
</organism>
<evidence type="ECO:0000313" key="1">
    <source>
        <dbReference type="EMBL" id="KAK5811230.1"/>
    </source>
</evidence>
<dbReference type="Proteomes" id="UP001358586">
    <property type="component" value="Chromosome 8"/>
</dbReference>